<dbReference type="RefSeq" id="WP_179590894.1">
    <property type="nucleotide sequence ID" value="NZ_JACBYR010000004.1"/>
</dbReference>
<dbReference type="GO" id="GO:0010038">
    <property type="term" value="P:response to metal ion"/>
    <property type="evidence" value="ECO:0007669"/>
    <property type="project" value="InterPro"/>
</dbReference>
<name>A0A7Y9LPL8_9BURK</name>
<dbReference type="PANTHER" id="PTHR23419:SF8">
    <property type="entry name" value="FI09726P"/>
    <property type="match status" value="1"/>
</dbReference>
<dbReference type="AlphaFoldDB" id="A0A7Y9LPL8"/>
<dbReference type="SUPFAM" id="SSF54913">
    <property type="entry name" value="GlnB-like"/>
    <property type="match status" value="1"/>
</dbReference>
<keyword evidence="3" id="KW-1185">Reference proteome</keyword>
<gene>
    <name evidence="2" type="ORF">FHW18_005443</name>
</gene>
<evidence type="ECO:0000256" key="1">
    <source>
        <dbReference type="ARBA" id="ARBA00010169"/>
    </source>
</evidence>
<evidence type="ECO:0000313" key="3">
    <source>
        <dbReference type="Proteomes" id="UP000542125"/>
    </source>
</evidence>
<comment type="caution">
    <text evidence="2">The sequence shown here is derived from an EMBL/GenBank/DDBJ whole genome shotgun (WGS) entry which is preliminary data.</text>
</comment>
<protein>
    <submittedName>
        <fullName evidence="2">Periplasmic divalent cation tolerance protein</fullName>
    </submittedName>
</protein>
<organism evidence="2 3">
    <name type="scientific">Pigmentiphaga litoralis</name>
    <dbReference type="NCBI Taxonomy" id="516702"/>
    <lineage>
        <taxon>Bacteria</taxon>
        <taxon>Pseudomonadati</taxon>
        <taxon>Pseudomonadota</taxon>
        <taxon>Betaproteobacteria</taxon>
        <taxon>Burkholderiales</taxon>
        <taxon>Alcaligenaceae</taxon>
        <taxon>Pigmentiphaga</taxon>
    </lineage>
</organism>
<dbReference type="PANTHER" id="PTHR23419">
    <property type="entry name" value="DIVALENT CATION TOLERANCE CUTA-RELATED"/>
    <property type="match status" value="1"/>
</dbReference>
<dbReference type="Pfam" id="PF03091">
    <property type="entry name" value="CutA1"/>
    <property type="match status" value="1"/>
</dbReference>
<dbReference type="InterPro" id="IPR015867">
    <property type="entry name" value="N-reg_PII/ATP_PRibTrfase_C"/>
</dbReference>
<dbReference type="GO" id="GO:0005507">
    <property type="term" value="F:copper ion binding"/>
    <property type="evidence" value="ECO:0007669"/>
    <property type="project" value="TreeGrafter"/>
</dbReference>
<accession>A0A7Y9LPL8</accession>
<dbReference type="EMBL" id="JACBYR010000004">
    <property type="protein sequence ID" value="NYE86117.1"/>
    <property type="molecule type" value="Genomic_DNA"/>
</dbReference>
<evidence type="ECO:0000313" key="2">
    <source>
        <dbReference type="EMBL" id="NYE86117.1"/>
    </source>
</evidence>
<reference evidence="2 3" key="1">
    <citation type="submission" date="2020-07" db="EMBL/GenBank/DDBJ databases">
        <title>Genomic Encyclopedia of Type Strains, Phase IV (KMG-V): Genome sequencing to study the core and pangenomes of soil and plant-associated prokaryotes.</title>
        <authorList>
            <person name="Whitman W."/>
        </authorList>
    </citation>
    <scope>NUCLEOTIDE SEQUENCE [LARGE SCALE GENOMIC DNA]</scope>
    <source>
        <strain evidence="2 3">SAS40</strain>
    </source>
</reference>
<comment type="similarity">
    <text evidence="1">Belongs to the CutA family.</text>
</comment>
<sequence>MLTDTVLLVITNAPDAETADRIATALVDRKLAACVNVGAPMRSVYRWQGLVEQATELPMWIKTIAGRRDAVIAALTELHPYDVPEVLVVPAQDGLPAYLDWIREETRA</sequence>
<dbReference type="Proteomes" id="UP000542125">
    <property type="component" value="Unassembled WGS sequence"/>
</dbReference>
<dbReference type="InterPro" id="IPR011322">
    <property type="entry name" value="N-reg_PII-like_a/b"/>
</dbReference>
<proteinExistence type="inferred from homology"/>
<dbReference type="Gene3D" id="3.30.70.120">
    <property type="match status" value="1"/>
</dbReference>
<dbReference type="InterPro" id="IPR004323">
    <property type="entry name" value="Ion_tolerance_CutA"/>
</dbReference>